<feature type="transmembrane region" description="Helical" evidence="1">
    <location>
        <begin position="157"/>
        <end position="177"/>
    </location>
</feature>
<comment type="caution">
    <text evidence="2">The sequence shown here is derived from an EMBL/GenBank/DDBJ whole genome shotgun (WGS) entry which is preliminary data.</text>
</comment>
<protein>
    <submittedName>
        <fullName evidence="2">Uncharacterized protein</fullName>
    </submittedName>
</protein>
<evidence type="ECO:0000256" key="1">
    <source>
        <dbReference type="SAM" id="Phobius"/>
    </source>
</evidence>
<organism evidence="2 3">
    <name type="scientific">Gnomoniopsis smithogilvyi</name>
    <dbReference type="NCBI Taxonomy" id="1191159"/>
    <lineage>
        <taxon>Eukaryota</taxon>
        <taxon>Fungi</taxon>
        <taxon>Dikarya</taxon>
        <taxon>Ascomycota</taxon>
        <taxon>Pezizomycotina</taxon>
        <taxon>Sordariomycetes</taxon>
        <taxon>Sordariomycetidae</taxon>
        <taxon>Diaporthales</taxon>
        <taxon>Gnomoniaceae</taxon>
        <taxon>Gnomoniopsis</taxon>
    </lineage>
</organism>
<feature type="transmembrane region" description="Helical" evidence="1">
    <location>
        <begin position="6"/>
        <end position="29"/>
    </location>
</feature>
<keyword evidence="1" id="KW-0812">Transmembrane</keyword>
<keyword evidence="1" id="KW-0472">Membrane</keyword>
<keyword evidence="1" id="KW-1133">Transmembrane helix</keyword>
<feature type="transmembrane region" description="Helical" evidence="1">
    <location>
        <begin position="197"/>
        <end position="217"/>
    </location>
</feature>
<evidence type="ECO:0000313" key="2">
    <source>
        <dbReference type="EMBL" id="KAJ4393100.1"/>
    </source>
</evidence>
<dbReference type="AlphaFoldDB" id="A0A9W9CXJ7"/>
<dbReference type="Proteomes" id="UP001140453">
    <property type="component" value="Unassembled WGS sequence"/>
</dbReference>
<proteinExistence type="predicted"/>
<feature type="transmembrane region" description="Helical" evidence="1">
    <location>
        <begin position="237"/>
        <end position="260"/>
    </location>
</feature>
<keyword evidence="3" id="KW-1185">Reference proteome</keyword>
<gene>
    <name evidence="2" type="ORF">N0V93_002307</name>
</gene>
<accession>A0A9W9CXJ7</accession>
<name>A0A9W9CXJ7_9PEZI</name>
<sequence length="280" mass="30649">MAYTTMVPSSAFLIFLALLSTLSFVPQLLRLTSRGDNSGISLTYVLLCLISATQQLTLGGIYTAFAKKSALFAWLWPLSMTDWVNLAQLLIVWVGMFVLFIACLSTTPNAPVAKCFAILIYLSVLMITLVPLVIILVDYARRRDADNSSGFSAQEMFLFGLIRFLVPIVTFLAVVAFYPEARAILSRPPNDMGSLSLAGLAVQALVFAAVAVSWVYRVKWPEPSAVPVQETFGWYRLVGWAAVNNAIFAATQALLFWLAYTRTEAPSSRSGETNPLLGGL</sequence>
<reference evidence="2" key="1">
    <citation type="submission" date="2022-10" db="EMBL/GenBank/DDBJ databases">
        <title>Tapping the CABI collections for fungal endophytes: first genome assemblies for Collariella, Neodidymelliopsis, Ascochyta clinopodiicola, Didymella pomorum, Didymosphaeria variabile, Neocosmospora piperis and Neocucurbitaria cava.</title>
        <authorList>
            <person name="Hill R."/>
        </authorList>
    </citation>
    <scope>NUCLEOTIDE SEQUENCE</scope>
    <source>
        <strain evidence="2">IMI 355082</strain>
    </source>
</reference>
<feature type="transmembrane region" description="Helical" evidence="1">
    <location>
        <begin position="41"/>
        <end position="65"/>
    </location>
</feature>
<dbReference type="OrthoDB" id="5139341at2759"/>
<feature type="transmembrane region" description="Helical" evidence="1">
    <location>
        <begin position="116"/>
        <end position="137"/>
    </location>
</feature>
<feature type="transmembrane region" description="Helical" evidence="1">
    <location>
        <begin position="85"/>
        <end position="104"/>
    </location>
</feature>
<dbReference type="EMBL" id="JAPEVB010000002">
    <property type="protein sequence ID" value="KAJ4393100.1"/>
    <property type="molecule type" value="Genomic_DNA"/>
</dbReference>
<evidence type="ECO:0000313" key="3">
    <source>
        <dbReference type="Proteomes" id="UP001140453"/>
    </source>
</evidence>